<feature type="transmembrane region" description="Helical" evidence="9">
    <location>
        <begin position="532"/>
        <end position="553"/>
    </location>
</feature>
<comment type="similarity">
    <text evidence="2 7">Belongs to the sodium:solute symporter (SSF) (TC 2.A.21) family.</text>
</comment>
<evidence type="ECO:0000313" key="11">
    <source>
        <dbReference type="RefSeq" id="XP_013412874.1"/>
    </source>
</evidence>
<evidence type="ECO:0000256" key="7">
    <source>
        <dbReference type="RuleBase" id="RU362091"/>
    </source>
</evidence>
<feature type="transmembrane region" description="Helical" evidence="9">
    <location>
        <begin position="267"/>
        <end position="286"/>
    </location>
</feature>
<gene>
    <name evidence="11" type="primary">LOC106175429</name>
</gene>
<dbReference type="Proteomes" id="UP000085678">
    <property type="component" value="Unplaced"/>
</dbReference>
<feature type="transmembrane region" description="Helical" evidence="9">
    <location>
        <begin position="686"/>
        <end position="710"/>
    </location>
</feature>
<feature type="transmembrane region" description="Helical" evidence="9">
    <location>
        <begin position="183"/>
        <end position="202"/>
    </location>
</feature>
<keyword evidence="6 9" id="KW-0472">Membrane</keyword>
<dbReference type="OrthoDB" id="10049971at2759"/>
<feature type="transmembrane region" description="Helical" evidence="9">
    <location>
        <begin position="503"/>
        <end position="525"/>
    </location>
</feature>
<dbReference type="AlphaFoldDB" id="A0A1S3JS90"/>
<evidence type="ECO:0000256" key="5">
    <source>
        <dbReference type="ARBA" id="ARBA00022989"/>
    </source>
</evidence>
<evidence type="ECO:0000313" key="10">
    <source>
        <dbReference type="Proteomes" id="UP000085678"/>
    </source>
</evidence>
<keyword evidence="5 9" id="KW-1133">Transmembrane helix</keyword>
<keyword evidence="4 9" id="KW-0812">Transmembrane</keyword>
<keyword evidence="10" id="KW-1185">Reference proteome</keyword>
<evidence type="ECO:0000256" key="3">
    <source>
        <dbReference type="ARBA" id="ARBA00022448"/>
    </source>
</evidence>
<evidence type="ECO:0000256" key="9">
    <source>
        <dbReference type="SAM" id="Phobius"/>
    </source>
</evidence>
<dbReference type="RefSeq" id="XP_013412874.1">
    <property type="nucleotide sequence ID" value="XM_013557420.1"/>
</dbReference>
<evidence type="ECO:0000256" key="6">
    <source>
        <dbReference type="ARBA" id="ARBA00023136"/>
    </source>
</evidence>
<feature type="transmembrane region" description="Helical" evidence="9">
    <location>
        <begin position="573"/>
        <end position="594"/>
    </location>
</feature>
<dbReference type="PANTHER" id="PTHR46154:SF4">
    <property type="entry name" value="UREA ACTIVE TRANSPORTER"/>
    <property type="match status" value="1"/>
</dbReference>
<feature type="transmembrane region" description="Helical" evidence="9">
    <location>
        <begin position="146"/>
        <end position="171"/>
    </location>
</feature>
<dbReference type="PANTHER" id="PTHR46154">
    <property type="match status" value="1"/>
</dbReference>
<comment type="subcellular location">
    <subcellularLocation>
        <location evidence="1">Membrane</location>
        <topology evidence="1">Multi-pass membrane protein</topology>
    </subcellularLocation>
</comment>
<feature type="transmembrane region" description="Helical" evidence="9">
    <location>
        <begin position="475"/>
        <end position="497"/>
    </location>
</feature>
<dbReference type="CDD" id="cd11476">
    <property type="entry name" value="SLC5sbd_DUR3"/>
    <property type="match status" value="1"/>
</dbReference>
<dbReference type="Gene3D" id="1.20.1730.10">
    <property type="entry name" value="Sodium/glucose cotransporter"/>
    <property type="match status" value="1"/>
</dbReference>
<evidence type="ECO:0000256" key="4">
    <source>
        <dbReference type="ARBA" id="ARBA00022692"/>
    </source>
</evidence>
<protein>
    <submittedName>
        <fullName evidence="11">Urea-proton symporter DUR3-like</fullName>
    </submittedName>
</protein>
<feature type="transmembrane region" description="Helical" evidence="9">
    <location>
        <begin position="209"/>
        <end position="228"/>
    </location>
</feature>
<dbReference type="Pfam" id="PF00474">
    <property type="entry name" value="SSF"/>
    <property type="match status" value="1"/>
</dbReference>
<proteinExistence type="inferred from homology"/>
<feature type="transmembrane region" description="Helical" evidence="9">
    <location>
        <begin position="23"/>
        <end position="44"/>
    </location>
</feature>
<organism evidence="10 11">
    <name type="scientific">Lingula anatina</name>
    <name type="common">Brachiopod</name>
    <name type="synonym">Lingula unguis</name>
    <dbReference type="NCBI Taxonomy" id="7574"/>
    <lineage>
        <taxon>Eukaryota</taxon>
        <taxon>Metazoa</taxon>
        <taxon>Spiralia</taxon>
        <taxon>Lophotrochozoa</taxon>
        <taxon>Brachiopoda</taxon>
        <taxon>Linguliformea</taxon>
        <taxon>Lingulata</taxon>
        <taxon>Lingulida</taxon>
        <taxon>Linguloidea</taxon>
        <taxon>Lingulidae</taxon>
        <taxon>Lingula</taxon>
    </lineage>
</organism>
<name>A0A1S3JS90_LINAN</name>
<evidence type="ECO:0000256" key="1">
    <source>
        <dbReference type="ARBA" id="ARBA00004141"/>
    </source>
</evidence>
<dbReference type="InterPro" id="IPR031155">
    <property type="entry name" value="DUR"/>
</dbReference>
<dbReference type="InterPro" id="IPR001734">
    <property type="entry name" value="Na/solute_symporter"/>
</dbReference>
<evidence type="ECO:0000256" key="2">
    <source>
        <dbReference type="ARBA" id="ARBA00006434"/>
    </source>
</evidence>
<feature type="transmembrane region" description="Helical" evidence="9">
    <location>
        <begin position="306"/>
        <end position="332"/>
    </location>
</feature>
<accession>A0A1S3JS90</accession>
<keyword evidence="3" id="KW-0813">Transport</keyword>
<feature type="transmembrane region" description="Helical" evidence="9">
    <location>
        <begin position="367"/>
        <end position="392"/>
    </location>
</feature>
<sequence length="778" mass="85884">MGYETPSLNVTVGPPGVQPNMDLWQLILMSAVFGLFFNLTAMAFNYIRRNVYRDQDNLDTVFDAGGRVSVGLTATTIVSQWIWAATLLQSSAVAAMYGISGPYWYAAGATIQILLYAMLSVQLKVRAPGAKTFLQVIRARFDKKTHIVYCMFALTTNVIVTAMLMLGGVAVLKSLVHDLSTEMATLLLTAVIGSYTMIGGLGATFYVSYFNTGIIFITMLSFIMKVYVDQDNEQNPLGSVEKVYHYLNRSMGPAENEDFSFLTFRSYSGLTFGIINIVGNFGTVFVDQSYWQSSVAARPKQGVWGFLLGGLTWFSVPFSFATTMGLAFIALVEKEGSELLSSSHIKAGLVPPLVAQKVMGSTGETMVIVMIMMAIISTGSAEVMAVTSILVYDIYQVYIKPFRAVLDANSCILCGRARGRLAHKQDTCNCESITHCADCEEDNANRESCKRALKPDFKCRIHGNFKKYHEYLGRLKNWCITWTTVAIIPLTMFLDALEVSLNWVYLFMGILIGSAVLPIILAMFWERLTSKGMFFGALSGTCLGTGSWLIVAATYGGGLQDFRESTGKEFSMLTGNLVSLLTGAFVTVIVSVIGSKQQSDASKKETWENTRDIDNPLKPWAETYVRELGMQGAHRIDNRPSLEDVTKTFTLAKKLSIWGSVTLSVVFILIWPAIMATLGSLDLHLFRLWVITSMVWAFCAGAFILIMPLVNEIYEIRKTVHSNKRVNVTRSSKERRNTDWQPPSNDFTKAGCSIELGGEEEEVGVDASYSDCSASAVF</sequence>
<dbReference type="PROSITE" id="PS50283">
    <property type="entry name" value="NA_SOLUT_SYMP_3"/>
    <property type="match status" value="1"/>
</dbReference>
<dbReference type="GO" id="GO:0005886">
    <property type="term" value="C:plasma membrane"/>
    <property type="evidence" value="ECO:0007669"/>
    <property type="project" value="TreeGrafter"/>
</dbReference>
<feature type="transmembrane region" description="Helical" evidence="9">
    <location>
        <begin position="655"/>
        <end position="674"/>
    </location>
</feature>
<dbReference type="GeneID" id="106175429"/>
<dbReference type="GO" id="GO:0015204">
    <property type="term" value="F:urea transmembrane transporter activity"/>
    <property type="evidence" value="ECO:0007669"/>
    <property type="project" value="InterPro"/>
</dbReference>
<dbReference type="KEGG" id="lak:106175429"/>
<dbReference type="InterPro" id="IPR038377">
    <property type="entry name" value="Na/Glc_symporter_sf"/>
</dbReference>
<feature type="transmembrane region" description="Helical" evidence="9">
    <location>
        <begin position="64"/>
        <end position="83"/>
    </location>
</feature>
<feature type="region of interest" description="Disordered" evidence="8">
    <location>
        <begin position="727"/>
        <end position="746"/>
    </location>
</feature>
<evidence type="ECO:0000256" key="8">
    <source>
        <dbReference type="SAM" id="MobiDB-lite"/>
    </source>
</evidence>
<dbReference type="InParanoid" id="A0A1S3JS90"/>
<feature type="transmembrane region" description="Helical" evidence="9">
    <location>
        <begin position="103"/>
        <end position="125"/>
    </location>
</feature>
<reference evidence="11" key="1">
    <citation type="submission" date="2025-08" db="UniProtKB">
        <authorList>
            <consortium name="RefSeq"/>
        </authorList>
    </citation>
    <scope>IDENTIFICATION</scope>
    <source>
        <tissue evidence="11">Gonads</tissue>
    </source>
</reference>